<protein>
    <submittedName>
        <fullName evidence="2">Uncharacterized protein</fullName>
    </submittedName>
</protein>
<sequence length="108" mass="12409">MHPELCRGCHGAFLQLGEIETDLVVGLLDPNPLVRYRLKDIIKHEYFSNDDGTTEFSGACSRAVQREKQSDKLPSLRDEETEKAKIWRPLPLGHPEHIADMDWKKSRP</sequence>
<evidence type="ECO:0000313" key="3">
    <source>
        <dbReference type="Proteomes" id="UP000054485"/>
    </source>
</evidence>
<keyword evidence="3" id="KW-1185">Reference proteome</keyword>
<name>A0A0C9ZIN0_9AGAM</name>
<feature type="region of interest" description="Disordered" evidence="1">
    <location>
        <begin position="67"/>
        <end position="93"/>
    </location>
</feature>
<dbReference type="HOGENOM" id="CLU_126153_1_0_1"/>
<dbReference type="AlphaFoldDB" id="A0A0C9ZIN0"/>
<evidence type="ECO:0000313" key="2">
    <source>
        <dbReference type="EMBL" id="KIK37275.1"/>
    </source>
</evidence>
<organism evidence="2 3">
    <name type="scientific">Suillus luteus UH-Slu-Lm8-n1</name>
    <dbReference type="NCBI Taxonomy" id="930992"/>
    <lineage>
        <taxon>Eukaryota</taxon>
        <taxon>Fungi</taxon>
        <taxon>Dikarya</taxon>
        <taxon>Basidiomycota</taxon>
        <taxon>Agaricomycotina</taxon>
        <taxon>Agaricomycetes</taxon>
        <taxon>Agaricomycetidae</taxon>
        <taxon>Boletales</taxon>
        <taxon>Suillineae</taxon>
        <taxon>Suillaceae</taxon>
        <taxon>Suillus</taxon>
    </lineage>
</organism>
<dbReference type="EMBL" id="KN835465">
    <property type="protein sequence ID" value="KIK37275.1"/>
    <property type="molecule type" value="Genomic_DNA"/>
</dbReference>
<gene>
    <name evidence="2" type="ORF">CY34DRAFT_810498</name>
</gene>
<reference evidence="3" key="2">
    <citation type="submission" date="2015-01" db="EMBL/GenBank/DDBJ databases">
        <title>Evolutionary Origins and Diversification of the Mycorrhizal Mutualists.</title>
        <authorList>
            <consortium name="DOE Joint Genome Institute"/>
            <consortium name="Mycorrhizal Genomics Consortium"/>
            <person name="Kohler A."/>
            <person name="Kuo A."/>
            <person name="Nagy L.G."/>
            <person name="Floudas D."/>
            <person name="Copeland A."/>
            <person name="Barry K.W."/>
            <person name="Cichocki N."/>
            <person name="Veneault-Fourrey C."/>
            <person name="LaButti K."/>
            <person name="Lindquist E.A."/>
            <person name="Lipzen A."/>
            <person name="Lundell T."/>
            <person name="Morin E."/>
            <person name="Murat C."/>
            <person name="Riley R."/>
            <person name="Ohm R."/>
            <person name="Sun H."/>
            <person name="Tunlid A."/>
            <person name="Henrissat B."/>
            <person name="Grigoriev I.V."/>
            <person name="Hibbett D.S."/>
            <person name="Martin F."/>
        </authorList>
    </citation>
    <scope>NUCLEOTIDE SEQUENCE [LARGE SCALE GENOMIC DNA]</scope>
    <source>
        <strain evidence="3">UH-Slu-Lm8-n1</strain>
    </source>
</reference>
<accession>A0A0C9ZIN0</accession>
<dbReference type="InParanoid" id="A0A0C9ZIN0"/>
<evidence type="ECO:0000256" key="1">
    <source>
        <dbReference type="SAM" id="MobiDB-lite"/>
    </source>
</evidence>
<dbReference type="Proteomes" id="UP000054485">
    <property type="component" value="Unassembled WGS sequence"/>
</dbReference>
<proteinExistence type="predicted"/>
<feature type="compositionally biased region" description="Basic and acidic residues" evidence="1">
    <location>
        <begin position="67"/>
        <end position="85"/>
    </location>
</feature>
<dbReference type="OrthoDB" id="10252171at2759"/>
<reference evidence="2 3" key="1">
    <citation type="submission" date="2014-04" db="EMBL/GenBank/DDBJ databases">
        <authorList>
            <consortium name="DOE Joint Genome Institute"/>
            <person name="Kuo A."/>
            <person name="Ruytinx J."/>
            <person name="Rineau F."/>
            <person name="Colpaert J."/>
            <person name="Kohler A."/>
            <person name="Nagy L.G."/>
            <person name="Floudas D."/>
            <person name="Copeland A."/>
            <person name="Barry K.W."/>
            <person name="Cichocki N."/>
            <person name="Veneault-Fourrey C."/>
            <person name="LaButti K."/>
            <person name="Lindquist E.A."/>
            <person name="Lipzen A."/>
            <person name="Lundell T."/>
            <person name="Morin E."/>
            <person name="Murat C."/>
            <person name="Sun H."/>
            <person name="Tunlid A."/>
            <person name="Henrissat B."/>
            <person name="Grigoriev I.V."/>
            <person name="Hibbett D.S."/>
            <person name="Martin F."/>
            <person name="Nordberg H.P."/>
            <person name="Cantor M.N."/>
            <person name="Hua S.X."/>
        </authorList>
    </citation>
    <scope>NUCLEOTIDE SEQUENCE [LARGE SCALE GENOMIC DNA]</scope>
    <source>
        <strain evidence="2 3">UH-Slu-Lm8-n1</strain>
    </source>
</reference>